<reference evidence="2 3" key="1">
    <citation type="journal article" date="2013" name="Genome Announc.">
        <title>Draft Genome Sequence of Desulfotignum phosphitoxidans DSM 13687 Strain FiPS-3.</title>
        <authorList>
            <person name="Poehlein A."/>
            <person name="Daniel R."/>
            <person name="Simeonova D.D."/>
        </authorList>
    </citation>
    <scope>NUCLEOTIDE SEQUENCE [LARGE SCALE GENOMIC DNA]</scope>
    <source>
        <strain evidence="2 3">DSM 13687</strain>
    </source>
</reference>
<feature type="chain" id="PRO_5004497497" description="Porin" evidence="1">
    <location>
        <begin position="25"/>
        <end position="345"/>
    </location>
</feature>
<protein>
    <recommendedName>
        <fullName evidence="4">Porin</fullName>
    </recommendedName>
</protein>
<proteinExistence type="predicted"/>
<feature type="signal peptide" evidence="1">
    <location>
        <begin position="1"/>
        <end position="24"/>
    </location>
</feature>
<keyword evidence="3" id="KW-1185">Reference proteome</keyword>
<sequence length="345" mass="37314">MKTFLMSVCLTFGLMTLLTVSAPAADWHFYGSARVATFQVETKTSGSETDNYQQSLHSNARIGAKVRVSDTLSGTFEYGASRGNANLRKLYGEWNFGAGKLLVGQTYSPLNWAYSNQVFGSDNNLKAQGMIYSGREPMLQLTLGGFHIAFIQPDTDDLGTGYATEEDRPAVEVSYTFAFDSVTLAVGGGYSAYEIINGAVTYDIDSHVLAASARVKLGVAFLNGTVFTGRNAGNLIPVSVSGDNRWDDGFAMISGNRVLDNDSMGYGLAAGWKLNDMFTFEAGYGFVTSEIDTAAGDDDARTYYGNATVTLAPGVFFVPEIGRFDGVEATDTKTTYYGIKWQINF</sequence>
<dbReference type="SUPFAM" id="SSF56935">
    <property type="entry name" value="Porins"/>
    <property type="match status" value="1"/>
</dbReference>
<accession>S0G138</accession>
<evidence type="ECO:0008006" key="4">
    <source>
        <dbReference type="Google" id="ProtNLM"/>
    </source>
</evidence>
<name>S0G138_9BACT</name>
<gene>
    <name evidence="2" type="ORF">Dpo_11c00590</name>
</gene>
<keyword evidence="1" id="KW-0732">Signal</keyword>
<evidence type="ECO:0000313" key="3">
    <source>
        <dbReference type="Proteomes" id="UP000014216"/>
    </source>
</evidence>
<dbReference type="RefSeq" id="WP_006968062.1">
    <property type="nucleotide sequence ID" value="NZ_APJX01000011.1"/>
</dbReference>
<comment type="caution">
    <text evidence="2">The sequence shown here is derived from an EMBL/GenBank/DDBJ whole genome shotgun (WGS) entry which is preliminary data.</text>
</comment>
<evidence type="ECO:0000256" key="1">
    <source>
        <dbReference type="SAM" id="SignalP"/>
    </source>
</evidence>
<dbReference type="Proteomes" id="UP000014216">
    <property type="component" value="Unassembled WGS sequence"/>
</dbReference>
<evidence type="ECO:0000313" key="2">
    <source>
        <dbReference type="EMBL" id="EMS77917.1"/>
    </source>
</evidence>
<dbReference type="AlphaFoldDB" id="S0G138"/>
<organism evidence="2 3">
    <name type="scientific">Desulfotignum phosphitoxidans DSM 13687</name>
    <dbReference type="NCBI Taxonomy" id="1286635"/>
    <lineage>
        <taxon>Bacteria</taxon>
        <taxon>Pseudomonadati</taxon>
        <taxon>Thermodesulfobacteriota</taxon>
        <taxon>Desulfobacteria</taxon>
        <taxon>Desulfobacterales</taxon>
        <taxon>Desulfobacteraceae</taxon>
        <taxon>Desulfotignum</taxon>
    </lineage>
</organism>
<dbReference type="EMBL" id="APJX01000011">
    <property type="protein sequence ID" value="EMS77917.1"/>
    <property type="molecule type" value="Genomic_DNA"/>
</dbReference>